<keyword evidence="2" id="KW-1185">Reference proteome</keyword>
<proteinExistence type="predicted"/>
<comment type="caution">
    <text evidence="1">The sequence shown here is derived from an EMBL/GenBank/DDBJ whole genome shotgun (WGS) entry which is preliminary data.</text>
</comment>
<dbReference type="Proteomes" id="UP001144280">
    <property type="component" value="Unassembled WGS sequence"/>
</dbReference>
<accession>A0ABQ5R6P7</accession>
<dbReference type="RefSeq" id="WP_281903922.1">
    <property type="nucleotide sequence ID" value="NZ_BSDI01000061.1"/>
</dbReference>
<evidence type="ECO:0000313" key="1">
    <source>
        <dbReference type="EMBL" id="GLI02429.1"/>
    </source>
</evidence>
<gene>
    <name evidence="1" type="ORF">Pa4123_77070</name>
</gene>
<sequence length="199" mass="22329">MGDIKPIDGREGCVGGIEAMTVDGRTWFFGFDYSMDTVVSPLIDDPERMAEFASEHMLQTDGPHDVVYWRDLVDSAVEESGIVGEDEDRTYDSETLAAERLSPSSQLMYLMGAATGWESEFLEEDDVQAMFETIGVPDRDRDDWDCLEKCIEAARSDDAEVRAAGTRFMKRYQSFIFDNLPANWPEVFAALRPLSSPPA</sequence>
<name>A0ABQ5R6P7_9ACTN</name>
<evidence type="ECO:0008006" key="3">
    <source>
        <dbReference type="Google" id="ProtNLM"/>
    </source>
</evidence>
<protein>
    <recommendedName>
        <fullName evidence="3">CdiI immunity protein domain-containing protein</fullName>
    </recommendedName>
</protein>
<evidence type="ECO:0000313" key="2">
    <source>
        <dbReference type="Proteomes" id="UP001144280"/>
    </source>
</evidence>
<organism evidence="1 2">
    <name type="scientific">Phytohabitans aurantiacus</name>
    <dbReference type="NCBI Taxonomy" id="3016789"/>
    <lineage>
        <taxon>Bacteria</taxon>
        <taxon>Bacillati</taxon>
        <taxon>Actinomycetota</taxon>
        <taxon>Actinomycetes</taxon>
        <taxon>Micromonosporales</taxon>
        <taxon>Micromonosporaceae</taxon>
    </lineage>
</organism>
<dbReference type="EMBL" id="BSDI01000061">
    <property type="protein sequence ID" value="GLI02429.1"/>
    <property type="molecule type" value="Genomic_DNA"/>
</dbReference>
<reference evidence="1" key="1">
    <citation type="submission" date="2022-12" db="EMBL/GenBank/DDBJ databases">
        <title>New Phytohabitans aurantiacus sp. RD004123 nov., an actinomycete isolated from soil.</title>
        <authorList>
            <person name="Triningsih D.W."/>
            <person name="Harunari E."/>
            <person name="Igarashi Y."/>
        </authorList>
    </citation>
    <scope>NUCLEOTIDE SEQUENCE</scope>
    <source>
        <strain evidence="1">RD004123</strain>
    </source>
</reference>